<dbReference type="Proteomes" id="UP000222106">
    <property type="component" value="Unassembled WGS sequence"/>
</dbReference>
<dbReference type="CDD" id="cd00293">
    <property type="entry name" value="USP-like"/>
    <property type="match status" value="1"/>
</dbReference>
<reference evidence="3 4" key="1">
    <citation type="submission" date="2017-10" db="EMBL/GenBank/DDBJ databases">
        <title>Sequencing the genomes of 1000 actinobacteria strains.</title>
        <authorList>
            <person name="Klenk H.-P."/>
        </authorList>
    </citation>
    <scope>NUCLEOTIDE SEQUENCE [LARGE SCALE GENOMIC DNA]</scope>
    <source>
        <strain evidence="3 4">DSM 21838</strain>
    </source>
</reference>
<evidence type="ECO:0000313" key="4">
    <source>
        <dbReference type="Proteomes" id="UP000222106"/>
    </source>
</evidence>
<feature type="domain" description="UspA" evidence="2">
    <location>
        <begin position="2"/>
        <end position="128"/>
    </location>
</feature>
<dbReference type="OrthoDB" id="5419113at2"/>
<evidence type="ECO:0000256" key="1">
    <source>
        <dbReference type="ARBA" id="ARBA00008791"/>
    </source>
</evidence>
<dbReference type="Pfam" id="PF00582">
    <property type="entry name" value="Usp"/>
    <property type="match status" value="1"/>
</dbReference>
<dbReference type="SUPFAM" id="SSF52402">
    <property type="entry name" value="Adenine nucleotide alpha hydrolases-like"/>
    <property type="match status" value="1"/>
</dbReference>
<dbReference type="AlphaFoldDB" id="A0A2A9EKY5"/>
<accession>A0A2A9EKY5</accession>
<dbReference type="PANTHER" id="PTHR46268:SF6">
    <property type="entry name" value="UNIVERSAL STRESS PROTEIN UP12"/>
    <property type="match status" value="1"/>
</dbReference>
<proteinExistence type="inferred from homology"/>
<organism evidence="3 4">
    <name type="scientific">Georgenia soli</name>
    <dbReference type="NCBI Taxonomy" id="638953"/>
    <lineage>
        <taxon>Bacteria</taxon>
        <taxon>Bacillati</taxon>
        <taxon>Actinomycetota</taxon>
        <taxon>Actinomycetes</taxon>
        <taxon>Micrococcales</taxon>
        <taxon>Bogoriellaceae</taxon>
        <taxon>Georgenia</taxon>
    </lineage>
</organism>
<dbReference type="InterPro" id="IPR014729">
    <property type="entry name" value="Rossmann-like_a/b/a_fold"/>
</dbReference>
<name>A0A2A9EKY5_9MICO</name>
<dbReference type="InterPro" id="IPR006016">
    <property type="entry name" value="UspA"/>
</dbReference>
<evidence type="ECO:0000259" key="2">
    <source>
        <dbReference type="Pfam" id="PF00582"/>
    </source>
</evidence>
<keyword evidence="4" id="KW-1185">Reference proteome</keyword>
<comment type="similarity">
    <text evidence="1">Belongs to the universal stress protein A family.</text>
</comment>
<sequence>MTIVVGYTTKPEGKAALQRAIAEARAHDEDVVVLNVSEGDGVRDPLLASEDELEAVRRELAESGIDGTVRQLVRGKDAADEIGAIAQEVGASLVVIGLRRRTPVGKLVLGSNSQKILLNTSAPVLAVKA</sequence>
<dbReference type="PANTHER" id="PTHR46268">
    <property type="entry name" value="STRESS RESPONSE PROTEIN NHAX"/>
    <property type="match status" value="1"/>
</dbReference>
<dbReference type="EMBL" id="PDJI01000004">
    <property type="protein sequence ID" value="PFG38922.1"/>
    <property type="molecule type" value="Genomic_DNA"/>
</dbReference>
<dbReference type="Gene3D" id="3.40.50.620">
    <property type="entry name" value="HUPs"/>
    <property type="match status" value="1"/>
</dbReference>
<protein>
    <submittedName>
        <fullName evidence="3">Universal stress protein family protein</fullName>
    </submittedName>
</protein>
<dbReference type="PRINTS" id="PR01438">
    <property type="entry name" value="UNVRSLSTRESS"/>
</dbReference>
<evidence type="ECO:0000313" key="3">
    <source>
        <dbReference type="EMBL" id="PFG38922.1"/>
    </source>
</evidence>
<comment type="caution">
    <text evidence="3">The sequence shown here is derived from an EMBL/GenBank/DDBJ whole genome shotgun (WGS) entry which is preliminary data.</text>
</comment>
<dbReference type="RefSeq" id="WP_098483107.1">
    <property type="nucleotide sequence ID" value="NZ_PDJI01000004.1"/>
</dbReference>
<dbReference type="InterPro" id="IPR006015">
    <property type="entry name" value="Universal_stress_UspA"/>
</dbReference>
<gene>
    <name evidence="3" type="ORF">ATJ97_1414</name>
</gene>